<proteinExistence type="predicted"/>
<accession>E4UB79</accession>
<dbReference type="PROSITE" id="PS51257">
    <property type="entry name" value="PROKAR_LIPOPROTEIN"/>
    <property type="match status" value="1"/>
</dbReference>
<dbReference type="KEGG" id="lso:CKC_04045"/>
<protein>
    <recommendedName>
        <fullName evidence="4">Lipoprotein</fullName>
    </recommendedName>
</protein>
<evidence type="ECO:0000313" key="2">
    <source>
        <dbReference type="EMBL" id="ADR52558.1"/>
    </source>
</evidence>
<evidence type="ECO:0008006" key="4">
    <source>
        <dbReference type="Google" id="ProtNLM"/>
    </source>
</evidence>
<organism evidence="2 3">
    <name type="scientific">Liberibacter solanacearum (strain CLso-ZC1)</name>
    <dbReference type="NCBI Taxonomy" id="658172"/>
    <lineage>
        <taxon>Bacteria</taxon>
        <taxon>Pseudomonadati</taxon>
        <taxon>Pseudomonadota</taxon>
        <taxon>Alphaproteobacteria</taxon>
        <taxon>Hyphomicrobiales</taxon>
        <taxon>Rhizobiaceae</taxon>
        <taxon>Liberibacter</taxon>
    </lineage>
</organism>
<keyword evidence="1" id="KW-0732">Signal</keyword>
<dbReference type="Proteomes" id="UP000007038">
    <property type="component" value="Chromosome"/>
</dbReference>
<dbReference type="AlphaFoldDB" id="E4UB79"/>
<dbReference type="EMBL" id="CP002371">
    <property type="protein sequence ID" value="ADR52558.1"/>
    <property type="molecule type" value="Genomic_DNA"/>
</dbReference>
<evidence type="ECO:0000256" key="1">
    <source>
        <dbReference type="SAM" id="SignalP"/>
    </source>
</evidence>
<gene>
    <name evidence="2" type="ordered locus">CKC_04045</name>
</gene>
<feature type="chain" id="PRO_5003190264" description="Lipoprotein" evidence="1">
    <location>
        <begin position="28"/>
        <end position="74"/>
    </location>
</feature>
<feature type="signal peptide" evidence="1">
    <location>
        <begin position="1"/>
        <end position="27"/>
    </location>
</feature>
<reference evidence="3" key="1">
    <citation type="submission" date="2010-11" db="EMBL/GenBank/DDBJ databases">
        <title>Complete genome sequence of Candidatus Liberibacter solanacearum CLso-ZC1.</title>
        <authorList>
            <person name="Lin H."/>
            <person name="Doddapaneni H.V."/>
            <person name="Lou B."/>
            <person name="Civerolo E.L."/>
            <person name="Chen C."/>
            <person name="Duan Y."/>
            <person name="Zhou L."/>
            <person name="Glynn J."/>
        </authorList>
    </citation>
    <scope>NUCLEOTIDE SEQUENCE [LARGE SCALE GENOMIC DNA]</scope>
    <source>
        <strain evidence="3">CLso-ZC1</strain>
    </source>
</reference>
<sequence>MYQMKTKTFLIASTLITSGLLAGCDLADESNKLTPDQICDGIVKLTKKEQDELHIKLKKKYEEHLKTGAKIYGN</sequence>
<evidence type="ECO:0000313" key="3">
    <source>
        <dbReference type="Proteomes" id="UP000007038"/>
    </source>
</evidence>
<reference key="2">
    <citation type="submission" date="2010-11" db="EMBL/GenBank/DDBJ databases">
        <authorList>
            <person name="Lin H."/>
            <person name="Doddapaneni H.V."/>
            <person name="Lou B."/>
            <person name="Civerolo E.L."/>
            <person name="Chen C."/>
            <person name="Duan Y."/>
            <person name="Zhou L."/>
            <person name="Glynn J."/>
        </authorList>
    </citation>
    <scope>NUCLEOTIDE SEQUENCE</scope>
    <source>
        <strain>CLso-ZC1</strain>
    </source>
</reference>
<reference evidence="2 3" key="3">
    <citation type="journal article" date="2011" name="PLoS ONE">
        <title>The Complete Genome Sequence of 'Candidatus Liberibacter solanacearum', the Bacterium Associated with Potato Zebra Chip Disease.</title>
        <authorList>
            <person name="Lin H."/>
            <person name="Lou B."/>
            <person name="Glynn J.M."/>
            <person name="Doddapaneni H."/>
            <person name="Civerolo E.L."/>
            <person name="Chen C."/>
            <person name="Duan Y."/>
            <person name="Zhou L."/>
            <person name="Vahling C.M."/>
        </authorList>
    </citation>
    <scope>NUCLEOTIDE SEQUENCE [LARGE SCALE GENOMIC DNA]</scope>
    <source>
        <strain evidence="2 3">CLso-ZC1</strain>
    </source>
</reference>
<dbReference type="HOGENOM" id="CLU_2683417_0_0_5"/>
<name>E4UB79_LIBSC</name>